<dbReference type="Gene3D" id="2.40.160.10">
    <property type="entry name" value="Porin"/>
    <property type="match status" value="1"/>
</dbReference>
<evidence type="ECO:0000313" key="2">
    <source>
        <dbReference type="EMBL" id="QDU61439.1"/>
    </source>
</evidence>
<feature type="chain" id="PRO_5022084254" evidence="1">
    <location>
        <begin position="24"/>
        <end position="494"/>
    </location>
</feature>
<keyword evidence="1" id="KW-0732">Signal</keyword>
<organism evidence="2 3">
    <name type="scientific">Kolteria novifilia</name>
    <dbReference type="NCBI Taxonomy" id="2527975"/>
    <lineage>
        <taxon>Bacteria</taxon>
        <taxon>Pseudomonadati</taxon>
        <taxon>Planctomycetota</taxon>
        <taxon>Planctomycetia</taxon>
        <taxon>Kolteriales</taxon>
        <taxon>Kolteriaceae</taxon>
        <taxon>Kolteria</taxon>
    </lineage>
</organism>
<evidence type="ECO:0000256" key="1">
    <source>
        <dbReference type="SAM" id="SignalP"/>
    </source>
</evidence>
<dbReference type="AlphaFoldDB" id="A0A518B374"/>
<dbReference type="KEGG" id="knv:Pan216_22960"/>
<evidence type="ECO:0000313" key="3">
    <source>
        <dbReference type="Proteomes" id="UP000317093"/>
    </source>
</evidence>
<sequence length="494" mass="55446" precursor="true">MVGRTFPVLALFLSLIVPTSAISSDDSTAEPTSAAEVEVIKERIESLEEVIAELKKELGDDEPSKKDEPERLSDEFMEKIEKRIDEFEKKIPPKPDTFNKANIKLQGRVHIDFVNFPTATSGIGSFENPSTGDQPQSRFLFRRLRLGAKGNIFQNLKFKTIIEFADPSSIAMKDAYLEMNHLPIVEDVLVGNFKRPLGMEAINSSNNNVFMERSLPIQAFNEDERRFGLISYIETDDERATMAHGFFTTKNIANDGNYTGSFGNLSFNNRYTYLPWWDESSDGRGFLHLGIANMVASNDPDFGSSDPNNQARFSSRPELRSVSRWVDTGRIADTTLWDTMGLEMMLNAGSLSVVSEFLPTWVVRPGQENLFFPGWYTMVAYILTGETREYQRFKGAIGGISPHEPFFLAKTCDGPKMGIGAWEAAVRYSYVDLSDADIEGGVQSDVTAALNWYLNSWSRVQMNYVIGDIKQHAPVNGFTSGSFTGFGVRFMAYY</sequence>
<protein>
    <submittedName>
        <fullName evidence="2">Porin P</fullName>
    </submittedName>
</protein>
<dbReference type="InterPro" id="IPR010870">
    <property type="entry name" value="Porin_O/P"/>
</dbReference>
<dbReference type="RefSeq" id="WP_145258034.1">
    <property type="nucleotide sequence ID" value="NZ_CP036279.1"/>
</dbReference>
<dbReference type="Pfam" id="PF07396">
    <property type="entry name" value="Porin_O_P"/>
    <property type="match status" value="1"/>
</dbReference>
<accession>A0A518B374</accession>
<keyword evidence="3" id="KW-1185">Reference proteome</keyword>
<proteinExistence type="predicted"/>
<dbReference type="SUPFAM" id="SSF56935">
    <property type="entry name" value="Porins"/>
    <property type="match status" value="1"/>
</dbReference>
<dbReference type="InterPro" id="IPR023614">
    <property type="entry name" value="Porin_dom_sf"/>
</dbReference>
<dbReference type="Proteomes" id="UP000317093">
    <property type="component" value="Chromosome"/>
</dbReference>
<feature type="signal peptide" evidence="1">
    <location>
        <begin position="1"/>
        <end position="23"/>
    </location>
</feature>
<gene>
    <name evidence="2" type="primary">oprP_1</name>
    <name evidence="2" type="ORF">Pan216_22960</name>
</gene>
<name>A0A518B374_9BACT</name>
<dbReference type="EMBL" id="CP036279">
    <property type="protein sequence ID" value="QDU61439.1"/>
    <property type="molecule type" value="Genomic_DNA"/>
</dbReference>
<dbReference type="OrthoDB" id="9807854at2"/>
<reference evidence="2 3" key="1">
    <citation type="submission" date="2019-02" db="EMBL/GenBank/DDBJ databases">
        <title>Deep-cultivation of Planctomycetes and their phenomic and genomic characterization uncovers novel biology.</title>
        <authorList>
            <person name="Wiegand S."/>
            <person name="Jogler M."/>
            <person name="Boedeker C."/>
            <person name="Pinto D."/>
            <person name="Vollmers J."/>
            <person name="Rivas-Marin E."/>
            <person name="Kohn T."/>
            <person name="Peeters S.H."/>
            <person name="Heuer A."/>
            <person name="Rast P."/>
            <person name="Oberbeckmann S."/>
            <person name="Bunk B."/>
            <person name="Jeske O."/>
            <person name="Meyerdierks A."/>
            <person name="Storesund J.E."/>
            <person name="Kallscheuer N."/>
            <person name="Luecker S."/>
            <person name="Lage O.M."/>
            <person name="Pohl T."/>
            <person name="Merkel B.J."/>
            <person name="Hornburger P."/>
            <person name="Mueller R.-W."/>
            <person name="Bruemmer F."/>
            <person name="Labrenz M."/>
            <person name="Spormann A.M."/>
            <person name="Op den Camp H."/>
            <person name="Overmann J."/>
            <person name="Amann R."/>
            <person name="Jetten M.S.M."/>
            <person name="Mascher T."/>
            <person name="Medema M.H."/>
            <person name="Devos D.P."/>
            <person name="Kaster A.-K."/>
            <person name="Ovreas L."/>
            <person name="Rohde M."/>
            <person name="Galperin M.Y."/>
            <person name="Jogler C."/>
        </authorList>
    </citation>
    <scope>NUCLEOTIDE SEQUENCE [LARGE SCALE GENOMIC DNA]</scope>
    <source>
        <strain evidence="2 3">Pan216</strain>
    </source>
</reference>